<feature type="transmembrane region" description="Helical" evidence="2">
    <location>
        <begin position="328"/>
        <end position="358"/>
    </location>
</feature>
<dbReference type="Proteomes" id="UP000188726">
    <property type="component" value="Unassembled WGS sequence"/>
</dbReference>
<keyword evidence="2" id="KW-0472">Membrane</keyword>
<comment type="caution">
    <text evidence="3">The sequence shown here is derived from an EMBL/GenBank/DDBJ whole genome shotgun (WGS) entry which is preliminary data.</text>
</comment>
<keyword evidence="2" id="KW-1133">Transmembrane helix</keyword>
<organism evidence="3 4">
    <name type="scientific">Salinivibrio kushneri</name>
    <dbReference type="NCBI Taxonomy" id="1908198"/>
    <lineage>
        <taxon>Bacteria</taxon>
        <taxon>Pseudomonadati</taxon>
        <taxon>Pseudomonadota</taxon>
        <taxon>Gammaproteobacteria</taxon>
        <taxon>Vibrionales</taxon>
        <taxon>Vibrionaceae</taxon>
        <taxon>Salinivibrio</taxon>
    </lineage>
</organism>
<dbReference type="NCBIfam" id="NF033420">
    <property type="entry name" value="T6SS_PAAR_dom"/>
    <property type="match status" value="1"/>
</dbReference>
<dbReference type="AlphaFoldDB" id="A0AB36K4J8"/>
<evidence type="ECO:0000256" key="1">
    <source>
        <dbReference type="SAM" id="MobiDB-lite"/>
    </source>
</evidence>
<sequence length="388" mass="40412">MAKAVKVGDTGTAHDGFPPTPVTAGSPDVKIDGMPAARVGDSLAPHSKPKHPPHGRSISSGSSTVLINGKPAALTGGSISCGGVTIGSGTVNIGDAPSSSSVSRISPLSSKATQAQMDGAQPHSSQRATSSQSAESAKIAPAASAPNTQIPQESAGYWPPYDFTKSEYLKVEYTQKAVDLAVMSLEEAEEFANNLWKEHNGKDTLDNAKKIWDGAANARDAYALSKGLGGMGVVAYTKVANGTEYVIIKGYKKHLKTLMRGHRWRANNPQVVQLGLGTKNMARNMLRVGLVVDIIFAIAINAVDVFVHDEKTMEDFVGRSGADIAKGMIATGAGTVIAVVATAVGLPLVVAGLSFAIVTLGASFLLDDVDSEYGISDKVVEKLKEVDV</sequence>
<feature type="region of interest" description="Disordered" evidence="1">
    <location>
        <begin position="1"/>
        <end position="64"/>
    </location>
</feature>
<name>A0AB36K4J8_9GAMM</name>
<evidence type="ECO:0000313" key="3">
    <source>
        <dbReference type="EMBL" id="OOE42361.1"/>
    </source>
</evidence>
<gene>
    <name evidence="3" type="ORF">BZG09_13880</name>
</gene>
<protein>
    <submittedName>
        <fullName evidence="3">3-deoxy-manno-octulosonate-8-phosphatase</fullName>
    </submittedName>
</protein>
<evidence type="ECO:0000256" key="2">
    <source>
        <dbReference type="SAM" id="Phobius"/>
    </source>
</evidence>
<accession>A0AB36K4J8</accession>
<feature type="compositionally biased region" description="Low complexity" evidence="1">
    <location>
        <begin position="133"/>
        <end position="145"/>
    </location>
</feature>
<dbReference type="EMBL" id="MUEO01000043">
    <property type="protein sequence ID" value="OOE42361.1"/>
    <property type="molecule type" value="Genomic_DNA"/>
</dbReference>
<feature type="region of interest" description="Disordered" evidence="1">
    <location>
        <begin position="96"/>
        <end position="156"/>
    </location>
</feature>
<dbReference type="CDD" id="cd14737">
    <property type="entry name" value="PAAR_1"/>
    <property type="match status" value="1"/>
</dbReference>
<evidence type="ECO:0000313" key="4">
    <source>
        <dbReference type="Proteomes" id="UP000188726"/>
    </source>
</evidence>
<feature type="compositionally biased region" description="Low complexity" evidence="1">
    <location>
        <begin position="98"/>
        <end position="110"/>
    </location>
</feature>
<reference evidence="3 4" key="1">
    <citation type="journal article" date="2017" name="Genome Announc.">
        <title>Draft Genome Sequences of Salinivibrio proteolyticus, Salinivibrio sharmensis, Salinivibrio siamensis, Salinivibrio costicola subsp. alcaliphilus, Salinivibrio costicola subsp. vallismortis, and 29 New Isolates Belonging to the Genus Salinivibrio.</title>
        <authorList>
            <person name="Lopez-Hermoso C."/>
            <person name="de la Haba R.R."/>
            <person name="Sanchez-Porro C."/>
            <person name="Bayliss S.C."/>
            <person name="Feil E.J."/>
            <person name="Ventosa A."/>
        </authorList>
    </citation>
    <scope>NUCLEOTIDE SEQUENCE [LARGE SCALE GENOMIC DNA]</scope>
    <source>
        <strain evidence="3 4">IC202</strain>
    </source>
</reference>
<feature type="transmembrane region" description="Helical" evidence="2">
    <location>
        <begin position="288"/>
        <end position="307"/>
    </location>
</feature>
<dbReference type="Pfam" id="PF05488">
    <property type="entry name" value="PAAR_motif"/>
    <property type="match status" value="1"/>
</dbReference>
<dbReference type="Gene3D" id="2.60.200.60">
    <property type="match status" value="1"/>
</dbReference>
<feature type="compositionally biased region" description="Polar residues" evidence="1">
    <location>
        <begin position="111"/>
        <end position="132"/>
    </location>
</feature>
<keyword evidence="2" id="KW-0812">Transmembrane</keyword>
<proteinExistence type="predicted"/>
<dbReference type="InterPro" id="IPR008727">
    <property type="entry name" value="PAAR_motif"/>
</dbReference>